<comment type="caution">
    <text evidence="1">The sequence shown here is derived from an EMBL/GenBank/DDBJ whole genome shotgun (WGS) entry which is preliminary data.</text>
</comment>
<dbReference type="Proteomes" id="UP001500729">
    <property type="component" value="Unassembled WGS sequence"/>
</dbReference>
<proteinExistence type="predicted"/>
<sequence>MSERMRRLVMLVDEMEESIVRARQAAETAAEHSYSMEIADDLGTVVVDSSGRLVSIELDQENLRYTNAEALGPRLLEAVLAAERGAERASRQILESAGRTTRPN</sequence>
<name>A0ABN1E2N2_SACER</name>
<protein>
    <recommendedName>
        <fullName evidence="3">DNA-binding protein YbaB</fullName>
    </recommendedName>
</protein>
<reference evidence="1 2" key="1">
    <citation type="journal article" date="2019" name="Int. J. Syst. Evol. Microbiol.">
        <title>The Global Catalogue of Microorganisms (GCM) 10K type strain sequencing project: providing services to taxonomists for standard genome sequencing and annotation.</title>
        <authorList>
            <consortium name="The Broad Institute Genomics Platform"/>
            <consortium name="The Broad Institute Genome Sequencing Center for Infectious Disease"/>
            <person name="Wu L."/>
            <person name="Ma J."/>
        </authorList>
    </citation>
    <scope>NUCLEOTIDE SEQUENCE [LARGE SCALE GENOMIC DNA]</scope>
    <source>
        <strain evidence="1 2">JCM 10303</strain>
    </source>
</reference>
<evidence type="ECO:0008006" key="3">
    <source>
        <dbReference type="Google" id="ProtNLM"/>
    </source>
</evidence>
<organism evidence="1 2">
    <name type="scientific">Saccharopolyspora erythraea</name>
    <name type="common">Streptomyces erythraeus</name>
    <dbReference type="NCBI Taxonomy" id="1836"/>
    <lineage>
        <taxon>Bacteria</taxon>
        <taxon>Bacillati</taxon>
        <taxon>Actinomycetota</taxon>
        <taxon>Actinomycetes</taxon>
        <taxon>Pseudonocardiales</taxon>
        <taxon>Pseudonocardiaceae</taxon>
        <taxon>Saccharopolyspora</taxon>
    </lineage>
</organism>
<evidence type="ECO:0000313" key="2">
    <source>
        <dbReference type="Proteomes" id="UP001500729"/>
    </source>
</evidence>
<keyword evidence="2" id="KW-1185">Reference proteome</keyword>
<dbReference type="EMBL" id="BAAAGS010000075">
    <property type="protein sequence ID" value="GAA0557871.1"/>
    <property type="molecule type" value="Genomic_DNA"/>
</dbReference>
<dbReference type="RefSeq" id="WP_009949852.1">
    <property type="nucleotide sequence ID" value="NZ_BAAAGS010000075.1"/>
</dbReference>
<gene>
    <name evidence="1" type="ORF">GCM10009533_64270</name>
</gene>
<evidence type="ECO:0000313" key="1">
    <source>
        <dbReference type="EMBL" id="GAA0557871.1"/>
    </source>
</evidence>
<dbReference type="InterPro" id="IPR036894">
    <property type="entry name" value="YbaB-like_sf"/>
</dbReference>
<accession>A0ABN1E2N2</accession>
<dbReference type="Gene3D" id="3.30.1310.10">
    <property type="entry name" value="Nucleoid-associated protein YbaB-like domain"/>
    <property type="match status" value="1"/>
</dbReference>